<feature type="compositionally biased region" description="Pro residues" evidence="7">
    <location>
        <begin position="44"/>
        <end position="66"/>
    </location>
</feature>
<dbReference type="InterPro" id="IPR003392">
    <property type="entry name" value="PTHD_SSD"/>
</dbReference>
<feature type="transmembrane region" description="Helical" evidence="8">
    <location>
        <begin position="1222"/>
        <end position="1246"/>
    </location>
</feature>
<organism evidence="10 11">
    <name type="scientific">Meloidogyne floridensis</name>
    <dbReference type="NCBI Taxonomy" id="298350"/>
    <lineage>
        <taxon>Eukaryota</taxon>
        <taxon>Metazoa</taxon>
        <taxon>Ecdysozoa</taxon>
        <taxon>Nematoda</taxon>
        <taxon>Chromadorea</taxon>
        <taxon>Rhabditida</taxon>
        <taxon>Tylenchina</taxon>
        <taxon>Tylenchomorpha</taxon>
        <taxon>Tylenchoidea</taxon>
        <taxon>Meloidogynidae</taxon>
        <taxon>Meloidogyninae</taxon>
        <taxon>Meloidogyne</taxon>
    </lineage>
</organism>
<sequence>MEETHKNKNTDPSAPSDSSSSSSLNADNSPSNSTKNPSSTKQQPPRPPQLPLKIPPPPSEHPPPYTPFGGQAQNSTLLANASSSQGNANTNRFRNYLTTRNLLIVFGIILAIILFKIFVYVIYKSNESDEDLNTHKALEDDHKPLVFSHIGLGAVKGNRDWISFDEQNNDVIISVFDSDEQMLESETINVDEYLDGFKFNKFHVSSVEEHIGDIAPTKFRNCIRFTPHLVCCSSQGNGHMHLTKCFLETKDNIQISAASFYDFVPRWQTLVDGEALLLLHNTKKHAILDLKRNIEEHLPNNFISHGFFFPKATANELIKLVRVGEHFRLCEFVQTRDELNPTQGFYSPKEGKCQNTPFKIDPELSQIIFCVNSLYSAIVQYDQLPDDASNLTWRVWLQFDGSDIVYSAGASAPSRQRQIALNCADDRLELFVLGDNELHKFITKLNDCYLFKMSKTENSLNNYSSFETSNFEPTTSSNNKNNKNNKSKFSLLRFVHLAYNYWAIFIVRNSKAIIAICTLITFLCTLKVVMTQYKNDITGYTPYGARSRQELAIREHFFNEKDGGGSPFGVFLLLLPKKQNDKDNANFLNEKMLNEAVKVDEIVNQNFSLFNLNKNRSETFSQFCRDFCELNEPLRRFQEGFQHQIQRLESNETLNPNIKLNYPLSSIFGRTFNIQPNFFGIHLNINNTNNSNNNIELSNMAKVEMVALIYKAERVGGWSDDEVKNWQLSVSKYFDKGDFNSSLIRVLSVSTAYVEVEVVRAGLTMLPFIIVGFVIMLCCSSVFVLLSASYMNQFNYKRLWLALMACLCPLMASGTALGLLFLFGVRFGTVLCVTPFLVLAIGVDDAYLMIHAWQRIKSKEKEINRGIIETIKERVTKRMALVLVDTGPAILISALTNICADAIGSFTGSPEITLLCMGSMAAITVDFIYQVTFYAAVIALLDESELKSEQLKENNRKLCLSILIGSKGICKNKTINHQKPKNKGVSHFKVNLSTKKLFASDSLLLEIDHYREQQIVPFFTMATIFVNNPGNLSNPSQIQRLNKLVNEMESLPESWGSSSTNYFIRDLSDFLGEESLNDLNNELINEFLKWPENKHWKAFIRTDGENGTLKRFFFTTAYHGESLKEWAERANLQNKWRDIIDKYSDLNATVFNDEGLFLDLINNMPTDAWQSALATLICMTTICALFMGGEWRTVILAGISIGSIILGTLGILAWMDITMDPIMMAALVISIGFSIDIPAHVSYHFYSSGKLVDYLRFKNWETLINEKNGFDLPKPINKNDRHLFLNQRLTTTLLAVGIPALQAAISTSFCVLALLLVPLYMAQIFVKIMFSCIILCVIHSLILIPALIVLSDGILWNLFLLCHNTESVPNSIES</sequence>
<evidence type="ECO:0000256" key="8">
    <source>
        <dbReference type="SAM" id="Phobius"/>
    </source>
</evidence>
<dbReference type="GO" id="GO:0005886">
    <property type="term" value="C:plasma membrane"/>
    <property type="evidence" value="ECO:0007669"/>
    <property type="project" value="TreeGrafter"/>
</dbReference>
<evidence type="ECO:0000256" key="2">
    <source>
        <dbReference type="ARBA" id="ARBA00005585"/>
    </source>
</evidence>
<feature type="transmembrane region" description="Helical" evidence="8">
    <location>
        <begin position="1194"/>
        <end position="1215"/>
    </location>
</feature>
<evidence type="ECO:0000256" key="7">
    <source>
        <dbReference type="SAM" id="MobiDB-lite"/>
    </source>
</evidence>
<dbReference type="InterPro" id="IPR051697">
    <property type="entry name" value="Patched_domain-protein"/>
</dbReference>
<dbReference type="PANTHER" id="PTHR10796:SF88">
    <property type="entry name" value="SSD DOMAIN-CONTAINING PROTEIN"/>
    <property type="match status" value="1"/>
</dbReference>
<feature type="transmembrane region" description="Helical" evidence="8">
    <location>
        <begin position="799"/>
        <end position="821"/>
    </location>
</feature>
<dbReference type="PROSITE" id="PS50156">
    <property type="entry name" value="SSD"/>
    <property type="match status" value="1"/>
</dbReference>
<feature type="domain" description="SSD" evidence="9">
    <location>
        <begin position="772"/>
        <end position="940"/>
    </location>
</feature>
<dbReference type="Proteomes" id="UP000887560">
    <property type="component" value="Unplaced"/>
</dbReference>
<keyword evidence="5 8" id="KW-0472">Membrane</keyword>
<evidence type="ECO:0000256" key="5">
    <source>
        <dbReference type="ARBA" id="ARBA00023136"/>
    </source>
</evidence>
<proteinExistence type="inferred from homology"/>
<dbReference type="GO" id="GO:0006897">
    <property type="term" value="P:endocytosis"/>
    <property type="evidence" value="ECO:0007669"/>
    <property type="project" value="TreeGrafter"/>
</dbReference>
<feature type="transmembrane region" description="Helical" evidence="8">
    <location>
        <begin position="1293"/>
        <end position="1316"/>
    </location>
</feature>
<dbReference type="GO" id="GO:0030659">
    <property type="term" value="C:cytoplasmic vesicle membrane"/>
    <property type="evidence" value="ECO:0007669"/>
    <property type="project" value="TreeGrafter"/>
</dbReference>
<dbReference type="SUPFAM" id="SSF82866">
    <property type="entry name" value="Multidrug efflux transporter AcrB transmembrane domain"/>
    <property type="match status" value="2"/>
</dbReference>
<feature type="transmembrane region" description="Helical" evidence="8">
    <location>
        <begin position="1328"/>
        <end position="1350"/>
    </location>
</feature>
<feature type="transmembrane region" description="Helical" evidence="8">
    <location>
        <begin position="912"/>
        <end position="941"/>
    </location>
</feature>
<evidence type="ECO:0000256" key="4">
    <source>
        <dbReference type="ARBA" id="ARBA00022989"/>
    </source>
</evidence>
<evidence type="ECO:0000256" key="3">
    <source>
        <dbReference type="ARBA" id="ARBA00022692"/>
    </source>
</evidence>
<feature type="region of interest" description="Disordered" evidence="7">
    <location>
        <begin position="1"/>
        <end position="73"/>
    </location>
</feature>
<keyword evidence="4 8" id="KW-1133">Transmembrane helix</keyword>
<dbReference type="Gene3D" id="1.20.1640.10">
    <property type="entry name" value="Multidrug efflux transporter AcrB transmembrane domain"/>
    <property type="match status" value="2"/>
</dbReference>
<dbReference type="Pfam" id="PF02460">
    <property type="entry name" value="Patched"/>
    <property type="match status" value="1"/>
</dbReference>
<dbReference type="PANTHER" id="PTHR10796">
    <property type="entry name" value="PATCHED-RELATED"/>
    <property type="match status" value="1"/>
</dbReference>
<comment type="similarity">
    <text evidence="2">Belongs to the patched family.</text>
</comment>
<dbReference type="WBParaSite" id="scf7180000424731.g13848">
    <property type="protein sequence ID" value="scf7180000424731.g13848"/>
    <property type="gene ID" value="scf7180000424731.g13848"/>
</dbReference>
<dbReference type="InterPro" id="IPR000731">
    <property type="entry name" value="SSD"/>
</dbReference>
<accession>A0A915PFK4</accession>
<keyword evidence="6" id="KW-0325">Glycoprotein</keyword>
<feature type="compositionally biased region" description="Low complexity" evidence="7">
    <location>
        <begin position="11"/>
        <end position="41"/>
    </location>
</feature>
<comment type="subcellular location">
    <subcellularLocation>
        <location evidence="1">Membrane</location>
        <topology evidence="1">Multi-pass membrane protein</topology>
    </subcellularLocation>
</comment>
<evidence type="ECO:0000256" key="6">
    <source>
        <dbReference type="ARBA" id="ARBA00023180"/>
    </source>
</evidence>
<feature type="transmembrane region" description="Helical" evidence="8">
    <location>
        <begin position="102"/>
        <end position="123"/>
    </location>
</feature>
<evidence type="ECO:0000313" key="11">
    <source>
        <dbReference type="WBParaSite" id="scf7180000424731.g13848"/>
    </source>
</evidence>
<name>A0A915PFK4_9BILA</name>
<dbReference type="GO" id="GO:0018996">
    <property type="term" value="P:molting cycle, collagen and cuticulin-based cuticle"/>
    <property type="evidence" value="ECO:0007669"/>
    <property type="project" value="TreeGrafter"/>
</dbReference>
<feature type="transmembrane region" description="Helical" evidence="8">
    <location>
        <begin position="827"/>
        <end position="850"/>
    </location>
</feature>
<reference evidence="11" key="1">
    <citation type="submission" date="2022-11" db="UniProtKB">
        <authorList>
            <consortium name="WormBaseParasite"/>
        </authorList>
    </citation>
    <scope>IDENTIFICATION</scope>
</reference>
<keyword evidence="10" id="KW-1185">Reference proteome</keyword>
<evidence type="ECO:0000256" key="1">
    <source>
        <dbReference type="ARBA" id="ARBA00004141"/>
    </source>
</evidence>
<evidence type="ECO:0000313" key="10">
    <source>
        <dbReference type="Proteomes" id="UP000887560"/>
    </source>
</evidence>
<feature type="transmembrane region" description="Helical" evidence="8">
    <location>
        <begin position="1168"/>
        <end position="1188"/>
    </location>
</feature>
<feature type="transmembrane region" description="Helical" evidence="8">
    <location>
        <begin position="880"/>
        <end position="906"/>
    </location>
</feature>
<evidence type="ECO:0000259" key="9">
    <source>
        <dbReference type="PROSITE" id="PS50156"/>
    </source>
</evidence>
<protein>
    <submittedName>
        <fullName evidence="11">SSD domain-containing protein</fullName>
    </submittedName>
</protein>
<feature type="transmembrane region" description="Helical" evidence="8">
    <location>
        <begin position="765"/>
        <end position="787"/>
    </location>
</feature>
<keyword evidence="3 8" id="KW-0812">Transmembrane</keyword>